<evidence type="ECO:0000256" key="1">
    <source>
        <dbReference type="SAM" id="MobiDB-lite"/>
    </source>
</evidence>
<gene>
    <name evidence="3" type="ORF">CO030_04390</name>
</gene>
<comment type="caution">
    <text evidence="3">The sequence shown here is derived from an EMBL/GenBank/DDBJ whole genome shotgun (WGS) entry which is preliminary data.</text>
</comment>
<feature type="region of interest" description="Disordered" evidence="1">
    <location>
        <begin position="164"/>
        <end position="243"/>
    </location>
</feature>
<feature type="signal peptide" evidence="2">
    <location>
        <begin position="1"/>
        <end position="20"/>
    </location>
</feature>
<dbReference type="AlphaFoldDB" id="A0A2M8F8S5"/>
<organism evidence="3 4">
    <name type="scientific">Candidatus Magasanikbacteria bacterium CG_4_9_14_0_2_um_filter_42_11</name>
    <dbReference type="NCBI Taxonomy" id="1974643"/>
    <lineage>
        <taxon>Bacteria</taxon>
        <taxon>Candidatus Magasanikiibacteriota</taxon>
    </lineage>
</organism>
<evidence type="ECO:0000256" key="2">
    <source>
        <dbReference type="SAM" id="SignalP"/>
    </source>
</evidence>
<name>A0A2M8F8S5_9BACT</name>
<feature type="compositionally biased region" description="Low complexity" evidence="1">
    <location>
        <begin position="211"/>
        <end position="243"/>
    </location>
</feature>
<feature type="compositionally biased region" description="Low complexity" evidence="1">
    <location>
        <begin position="185"/>
        <end position="204"/>
    </location>
</feature>
<protein>
    <recommendedName>
        <fullName evidence="5">Fibronectin type-III domain-containing protein</fullName>
    </recommendedName>
</protein>
<evidence type="ECO:0000313" key="3">
    <source>
        <dbReference type="EMBL" id="PJC52145.1"/>
    </source>
</evidence>
<sequence>MKRIASFGGTLALTLILVGAGCSNTPSSPSTDTSDNTTSEQTNETIGKKQTGSDNIQLIATAVGARQVKFEWELSGDLAEPTRFILLRSEDPNPSHDGKTFWFRQQGNRSSATWVNLPAGEQHFRICTSSDGDACAFYSDDISVDVLSGPAPVKKMEISDTAEVTNETEEIQSEEPTPLETEYAISDTTSTEEIILIEEVSTTTPEGEVPTTDTTSTENMSTSAEEAMTETTTTTDSSTSTTL</sequence>
<dbReference type="EMBL" id="PFRH01000137">
    <property type="protein sequence ID" value="PJC52145.1"/>
    <property type="molecule type" value="Genomic_DNA"/>
</dbReference>
<feature type="compositionally biased region" description="Low complexity" evidence="1">
    <location>
        <begin position="24"/>
        <end position="45"/>
    </location>
</feature>
<feature type="region of interest" description="Disordered" evidence="1">
    <location>
        <begin position="24"/>
        <end position="50"/>
    </location>
</feature>
<reference evidence="4" key="1">
    <citation type="submission" date="2017-09" db="EMBL/GenBank/DDBJ databases">
        <title>Depth-based differentiation of microbial function through sediment-hosted aquifers and enrichment of novel symbionts in the deep terrestrial subsurface.</title>
        <authorList>
            <person name="Probst A.J."/>
            <person name="Ladd B."/>
            <person name="Jarett J.K."/>
            <person name="Geller-Mcgrath D.E."/>
            <person name="Sieber C.M.K."/>
            <person name="Emerson J.B."/>
            <person name="Anantharaman K."/>
            <person name="Thomas B.C."/>
            <person name="Malmstrom R."/>
            <person name="Stieglmeier M."/>
            <person name="Klingl A."/>
            <person name="Woyke T."/>
            <person name="Ryan C.M."/>
            <person name="Banfield J.F."/>
        </authorList>
    </citation>
    <scope>NUCLEOTIDE SEQUENCE [LARGE SCALE GENOMIC DNA]</scope>
</reference>
<dbReference type="PROSITE" id="PS51257">
    <property type="entry name" value="PROKAR_LIPOPROTEIN"/>
    <property type="match status" value="1"/>
</dbReference>
<dbReference type="Proteomes" id="UP000231456">
    <property type="component" value="Unassembled WGS sequence"/>
</dbReference>
<evidence type="ECO:0000313" key="4">
    <source>
        <dbReference type="Proteomes" id="UP000231456"/>
    </source>
</evidence>
<keyword evidence="2" id="KW-0732">Signal</keyword>
<accession>A0A2M8F8S5</accession>
<evidence type="ECO:0008006" key="5">
    <source>
        <dbReference type="Google" id="ProtNLM"/>
    </source>
</evidence>
<proteinExistence type="predicted"/>
<feature type="chain" id="PRO_5014870125" description="Fibronectin type-III domain-containing protein" evidence="2">
    <location>
        <begin position="21"/>
        <end position="243"/>
    </location>
</feature>